<dbReference type="EMBL" id="JAAIWM010000002">
    <property type="protein sequence ID" value="NEY71600.1"/>
    <property type="molecule type" value="Genomic_DNA"/>
</dbReference>
<dbReference type="RefSeq" id="WP_163179040.1">
    <property type="nucleotide sequence ID" value="NZ_JAAIWM010000002.1"/>
</dbReference>
<dbReference type="Proteomes" id="UP000481043">
    <property type="component" value="Unassembled WGS sequence"/>
</dbReference>
<gene>
    <name evidence="1" type="ORF">G4D63_07560</name>
</gene>
<proteinExistence type="predicted"/>
<accession>A0A6M0Q7X6</accession>
<keyword evidence="2" id="KW-1185">Reference proteome</keyword>
<sequence>MDNLIAIELTNDEQYEIIKPFLTITTSLVEKFGLLYIFSSPEDVQLLEKELAEFKIIEDIHPLRLLQDPILYENFHDYGFSSGVGHYLYANMIASFAITTGDPIDIEMALLQFHEHLIACSNNIYYVDWHHRALIEKIANSYNVKINFFELDK</sequence>
<evidence type="ECO:0000313" key="2">
    <source>
        <dbReference type="Proteomes" id="UP000481043"/>
    </source>
</evidence>
<comment type="caution">
    <text evidence="1">The sequence shown here is derived from an EMBL/GenBank/DDBJ whole genome shotgun (WGS) entry which is preliminary data.</text>
</comment>
<dbReference type="AlphaFoldDB" id="A0A6M0Q7X6"/>
<protein>
    <submittedName>
        <fullName evidence="1">Uncharacterized protein</fullName>
    </submittedName>
</protein>
<name>A0A6M0Q7X6_9BACI</name>
<reference evidence="1 2" key="1">
    <citation type="submission" date="2020-02" db="EMBL/GenBank/DDBJ databases">
        <title>Bacillus aquiflavi sp. nov., isolated from yellow water of strong flavor Chinese baijiu in Yibin region of China.</title>
        <authorList>
            <person name="Xie J."/>
        </authorList>
    </citation>
    <scope>NUCLEOTIDE SEQUENCE [LARGE SCALE GENOMIC DNA]</scope>
    <source>
        <strain evidence="1 2">SA4</strain>
    </source>
</reference>
<organism evidence="1 2">
    <name type="scientific">Bacillus mesophilus</name>
    <dbReference type="NCBI Taxonomy" id="1808955"/>
    <lineage>
        <taxon>Bacteria</taxon>
        <taxon>Bacillati</taxon>
        <taxon>Bacillota</taxon>
        <taxon>Bacilli</taxon>
        <taxon>Bacillales</taxon>
        <taxon>Bacillaceae</taxon>
        <taxon>Bacillus</taxon>
    </lineage>
</organism>
<evidence type="ECO:0000313" key="1">
    <source>
        <dbReference type="EMBL" id="NEY71600.1"/>
    </source>
</evidence>